<proteinExistence type="predicted"/>
<accession>A0ABX4YMB9</accession>
<dbReference type="Proteomes" id="UP000094669">
    <property type="component" value="Unassembled WGS sequence"/>
</dbReference>
<reference evidence="1" key="1">
    <citation type="submission" date="2018-01" db="EMBL/GenBank/DDBJ databases">
        <title>Genomic characterization of Leptospira inadai serogroup Lyme isolated from captured rat in Brazil and comparative analysis with human reference strain.</title>
        <authorList>
            <person name="Moreno L.Z."/>
            <person name="Loureiro A.P."/>
            <person name="Miraglia F."/>
            <person name="Kremer F.S."/>
            <person name="Eslabao M.R."/>
            <person name="Dellagostin O.A."/>
            <person name="Lilenbaum W."/>
            <person name="Moreno A.M."/>
        </authorList>
    </citation>
    <scope>NUCLEOTIDE SEQUENCE [LARGE SCALE GENOMIC DNA]</scope>
    <source>
        <strain evidence="1">M34/99</strain>
    </source>
</reference>
<comment type="caution">
    <text evidence="1">The sequence shown here is derived from an EMBL/GenBank/DDBJ whole genome shotgun (WGS) entry which is preliminary data.</text>
</comment>
<evidence type="ECO:0000313" key="1">
    <source>
        <dbReference type="EMBL" id="PNV76416.1"/>
    </source>
</evidence>
<organism evidence="1 2">
    <name type="scientific">Leptospira inadai serovar Lyme</name>
    <dbReference type="NCBI Taxonomy" id="293084"/>
    <lineage>
        <taxon>Bacteria</taxon>
        <taxon>Pseudomonadati</taxon>
        <taxon>Spirochaetota</taxon>
        <taxon>Spirochaetia</taxon>
        <taxon>Leptospirales</taxon>
        <taxon>Leptospiraceae</taxon>
        <taxon>Leptospira</taxon>
    </lineage>
</organism>
<dbReference type="RefSeq" id="WP_010418122.1">
    <property type="nucleotide sequence ID" value="NZ_MCRM02000002.1"/>
</dbReference>
<keyword evidence="2" id="KW-1185">Reference proteome</keyword>
<name>A0ABX4YMB9_9LEPT</name>
<sequence length="78" mass="8861">MSEAINTLNQITSIVDEKATIFRAEWSKMPKVRAVTERKLILDLIETALQAAATIHPPPVDLVRDLKRLSEELRRLPV</sequence>
<dbReference type="EMBL" id="MCRM02000002">
    <property type="protein sequence ID" value="PNV76416.1"/>
    <property type="molecule type" value="Genomic_DNA"/>
</dbReference>
<evidence type="ECO:0000313" key="2">
    <source>
        <dbReference type="Proteomes" id="UP000094669"/>
    </source>
</evidence>
<protein>
    <submittedName>
        <fullName evidence="1">Uncharacterized protein</fullName>
    </submittedName>
</protein>
<gene>
    <name evidence="1" type="ORF">BES34_002100</name>
</gene>